<dbReference type="KEGG" id="cvn:111134259"/>
<protein>
    <submittedName>
        <fullName evidence="3">Uncharacterized protein LOC111134259</fullName>
    </submittedName>
</protein>
<feature type="compositionally biased region" description="Polar residues" evidence="1">
    <location>
        <begin position="278"/>
        <end position="290"/>
    </location>
</feature>
<feature type="region of interest" description="Disordered" evidence="1">
    <location>
        <begin position="493"/>
        <end position="529"/>
    </location>
</feature>
<dbReference type="RefSeq" id="XP_022338860.1">
    <property type="nucleotide sequence ID" value="XM_022483152.1"/>
</dbReference>
<name>A0A8B8EFI1_CRAVI</name>
<feature type="region of interest" description="Disordered" evidence="1">
    <location>
        <begin position="826"/>
        <end position="915"/>
    </location>
</feature>
<reference evidence="2" key="1">
    <citation type="submission" date="2024-06" db="UniProtKB">
        <authorList>
            <consortium name="RefSeq"/>
        </authorList>
    </citation>
    <scope>NUCLEOTIDE SEQUENCE [LARGE SCALE GENOMIC DNA]</scope>
</reference>
<keyword evidence="2" id="KW-1185">Reference proteome</keyword>
<organism evidence="2 3">
    <name type="scientific">Crassostrea virginica</name>
    <name type="common">Eastern oyster</name>
    <dbReference type="NCBI Taxonomy" id="6565"/>
    <lineage>
        <taxon>Eukaryota</taxon>
        <taxon>Metazoa</taxon>
        <taxon>Spiralia</taxon>
        <taxon>Lophotrochozoa</taxon>
        <taxon>Mollusca</taxon>
        <taxon>Bivalvia</taxon>
        <taxon>Autobranchia</taxon>
        <taxon>Pteriomorphia</taxon>
        <taxon>Ostreida</taxon>
        <taxon>Ostreoidea</taxon>
        <taxon>Ostreidae</taxon>
        <taxon>Crassostrea</taxon>
    </lineage>
</organism>
<gene>
    <name evidence="3" type="primary">LOC111134259</name>
</gene>
<reference evidence="3" key="2">
    <citation type="submission" date="2025-08" db="UniProtKB">
        <authorList>
            <consortium name="RefSeq"/>
        </authorList>
    </citation>
    <scope>IDENTIFICATION</scope>
    <source>
        <tissue evidence="3">Whole sample</tissue>
    </source>
</reference>
<accession>A0A8B8EFI1</accession>
<feature type="region of interest" description="Disordered" evidence="1">
    <location>
        <begin position="18"/>
        <end position="89"/>
    </location>
</feature>
<feature type="compositionally biased region" description="Polar residues" evidence="1">
    <location>
        <begin position="374"/>
        <end position="389"/>
    </location>
</feature>
<dbReference type="GeneID" id="111134259"/>
<evidence type="ECO:0000313" key="2">
    <source>
        <dbReference type="Proteomes" id="UP000694844"/>
    </source>
</evidence>
<feature type="compositionally biased region" description="Basic and acidic residues" evidence="1">
    <location>
        <begin position="212"/>
        <end position="234"/>
    </location>
</feature>
<dbReference type="Proteomes" id="UP000694844">
    <property type="component" value="Chromosome 1"/>
</dbReference>
<evidence type="ECO:0000256" key="1">
    <source>
        <dbReference type="SAM" id="MobiDB-lite"/>
    </source>
</evidence>
<feature type="region of interest" description="Disordered" evidence="1">
    <location>
        <begin position="193"/>
        <end position="290"/>
    </location>
</feature>
<feature type="compositionally biased region" description="Basic residues" evidence="1">
    <location>
        <begin position="52"/>
        <end position="66"/>
    </location>
</feature>
<feature type="region of interest" description="Disordered" evidence="1">
    <location>
        <begin position="374"/>
        <end position="430"/>
    </location>
</feature>
<feature type="compositionally biased region" description="Basic and acidic residues" evidence="1">
    <location>
        <begin position="520"/>
        <end position="529"/>
    </location>
</feature>
<feature type="compositionally biased region" description="Acidic residues" evidence="1">
    <location>
        <begin position="505"/>
        <end position="519"/>
    </location>
</feature>
<dbReference type="AlphaFoldDB" id="A0A8B8EFI1"/>
<evidence type="ECO:0000313" key="3">
    <source>
        <dbReference type="RefSeq" id="XP_022338860.1"/>
    </source>
</evidence>
<proteinExistence type="predicted"/>
<feature type="region of interest" description="Disordered" evidence="1">
    <location>
        <begin position="305"/>
        <end position="330"/>
    </location>
</feature>
<feature type="compositionally biased region" description="Acidic residues" evidence="1">
    <location>
        <begin position="859"/>
        <end position="868"/>
    </location>
</feature>
<feature type="compositionally biased region" description="Basic residues" evidence="1">
    <location>
        <begin position="21"/>
        <end position="36"/>
    </location>
</feature>
<dbReference type="OrthoDB" id="6114586at2759"/>
<feature type="compositionally biased region" description="Acidic residues" evidence="1">
    <location>
        <begin position="904"/>
        <end position="915"/>
    </location>
</feature>
<feature type="region of interest" description="Disordered" evidence="1">
    <location>
        <begin position="994"/>
        <end position="1015"/>
    </location>
</feature>
<feature type="compositionally biased region" description="Polar residues" evidence="1">
    <location>
        <begin position="245"/>
        <end position="256"/>
    </location>
</feature>
<sequence>MNVAVFSNTLLSSASALIKPTNKHCRRSRKHHRNHERRASTSSNSSLYNHKGEKRRSVKKRSRYRKNMGTCTSKKKPKENQDLPETEDVWKKRPEEPISTPVETGLYNFRREDPLITELKSVLPVRNVAENATTPTYAKGIKMADDSSSGSHGFVTPLSTPPVRRVQHPVFKVATPPPSRRVVEPETNKISSPVLRRVKKQSEVVPPSPPPRYKELFQSESQRPEPLEVKRNEEAPELPPRRNRLGSNKLSSPSLTRRTENKKEYLNTPLSKPKEDQTNVTEPKNNETQIRCENCNSPVLLRKVDRAPTPPPRKNQTNNNIISAPHGSPSVRRAYPVFKIDTPPPSRKVVETNKEPTEAQFIAEKPTIIKNVESSSSSQFELPKSQVTPSKEADSTRPIYSAISKPPKPADATPSEPIVRRKPRDTDESLVLRDDSKYLVRKQKTLSMEIEEENLRNYLKEHAGKSSATMNVLPGPVLVKQLTMPSPVRAVLTDVPPPSPSSLDILEEEEDVENEMEETPQDRKSKEMDEFNDSVCQRLSQLLETKEIVKKESLSSELDSDVNLKKNGSDVLSDKTKMDSVSGMVLNEAVPPPPEYFDEFSLDLINNNNQGNFAIEPNDNTSNRMLAKNESVPDSSEILNIPMLSPPRNKFNYKEYCQNKKQTSKGIQQKINLISESNASSSREEPDGISDKVVIEESIVPISIKRRSYEPYSESRQSELLCDVIQSYAKPEESDIEKIMEEPVVSKGTVKLEEKKKKSSSLDRKPSKLDQSLKKLFEVPVKEDTYDKLLPLESFLDDVMDQPLQSEATLPFDPFDLEERLKNRRVLGGRQSVTRTESDIDISEPGDEWKDDISSDSNQADDEDEVESGEVVFSKSYPDTRRYSQRRQGRGVVYDASVQQGTFQDDDDFSDNDYDDVEDYEVDEEADNSDEDLWIDEKDTEKHEMDPVMFGADYYSMDRPRDAGDVAYNSARRQMHEIHSHLLNLRDQMEYLADESENSNLKPSRCSGVSLEKKS</sequence>